<evidence type="ECO:0000259" key="1">
    <source>
        <dbReference type="Pfam" id="PF13538"/>
    </source>
</evidence>
<dbReference type="RefSeq" id="WP_073126683.1">
    <property type="nucleotide sequence ID" value="NZ_BAABCH010000092.1"/>
</dbReference>
<dbReference type="OrthoDB" id="9763659at2"/>
<dbReference type="Proteomes" id="UP000243255">
    <property type="component" value="Unassembled WGS sequence"/>
</dbReference>
<accession>A0A1M5QRU5</accession>
<dbReference type="EMBL" id="FQWX01000023">
    <property type="protein sequence ID" value="SHH16844.1"/>
    <property type="molecule type" value="Genomic_DNA"/>
</dbReference>
<dbReference type="Gene3D" id="3.40.50.300">
    <property type="entry name" value="P-loop containing nucleotide triphosphate hydrolases"/>
    <property type="match status" value="2"/>
</dbReference>
<keyword evidence="2" id="KW-0378">Hydrolase</keyword>
<organism evidence="2 3">
    <name type="scientific">Asaccharospora irregularis DSM 2635</name>
    <dbReference type="NCBI Taxonomy" id="1121321"/>
    <lineage>
        <taxon>Bacteria</taxon>
        <taxon>Bacillati</taxon>
        <taxon>Bacillota</taxon>
        <taxon>Clostridia</taxon>
        <taxon>Peptostreptococcales</taxon>
        <taxon>Peptostreptococcaceae</taxon>
        <taxon>Asaccharospora</taxon>
    </lineage>
</organism>
<gene>
    <name evidence="2" type="ORF">SAMN04488530_12334</name>
</gene>
<keyword evidence="2" id="KW-0067">ATP-binding</keyword>
<dbReference type="CDD" id="cd18809">
    <property type="entry name" value="SF1_C_RecD"/>
    <property type="match status" value="1"/>
</dbReference>
<dbReference type="Pfam" id="PF13604">
    <property type="entry name" value="AAA_30"/>
    <property type="match status" value="1"/>
</dbReference>
<keyword evidence="2" id="KW-0347">Helicase</keyword>
<reference evidence="3" key="1">
    <citation type="submission" date="2016-11" db="EMBL/GenBank/DDBJ databases">
        <authorList>
            <person name="Varghese N."/>
            <person name="Submissions S."/>
        </authorList>
    </citation>
    <scope>NUCLEOTIDE SEQUENCE [LARGE SCALE GENOMIC DNA]</scope>
    <source>
        <strain evidence="3">DSM 2635</strain>
    </source>
</reference>
<dbReference type="SUPFAM" id="SSF52540">
    <property type="entry name" value="P-loop containing nucleoside triphosphate hydrolases"/>
    <property type="match status" value="2"/>
</dbReference>
<sequence>MPSIDESIRKIDNVICRHLDEIENNSRGAISQDILEQLTKFVNHVMLKFYANGREIPITAENIAKATEFAQINSELYTLYKFHNYLEVVTTQYTLDEDGSERLMLKYYQYLLEAKNLIWHYFGIEVLHNLDKFPLHLDDTLQEYYKKISEKIERYPVEFKAEKNDKYYIQKIKPLFVNRHIYYEITFTPIDDRKNKSKSNRVIAFTKLPIKSNYASKFHLVHETIEILGKTMPIIIIDGWEVSIRDCEFQNFIKLIKGEKKRVPYPEQRLICEFLTRTKYTLTALMDFPDKAYDRLTLEWKNSLKSMVFIPILDYCRELIRNGRNGKNVLRYLLYNMNNVIIKGQYSDGYYSKYYEEWVHAGNSHLSNLYLSNGCRQFDSLPFNRSPVGHNPKLGAVFDCIPCKDKRPELFARFIRNNTEGRGQLFTDVDELGNFPDYPRLIEQYNDSLYSGHRPESDLMLEHNQVFINDYKLDTCTVIEKLQELAESGIENYSADVEIWLMFDDYEIDCDEKKDIITRIFSESKVGVIYGSAGVGKSTLINHVSHYLNDDSKLYLTQTNPAKENLMRKIDAENTTFSTIESFKRQGSAFAKYKLLVIDECSTVSNKDMVEVLQKANFEMLLLVGDTYQIDAIQFGNWFSVLKAFLPESAVFELTQPHRTKDERLLELWDKVRQMDDTAKEVIERESYSLKVDESLLSSLEPGEAILCLNYDGLYGINNINRFLQESNPNPAVQWDIQQYKVGDPILFLDSDRFFPVIHNNMKGIIKGIEILDPGTHEERIQFDVEIPKAVDESDLRRINLELLECWESKGKSLVRFCVHKLKSADEDGDESTSFTVVPFQIAYAVSIHKAQGLEYDSVKIVITDEVEELVTHNIFYTAITRAREKLKIYWTPEVEEKVINRIRPRDISKDVELLKNYLTEKQQEESFDFWL</sequence>
<protein>
    <submittedName>
        <fullName evidence="2">UvrD-like helicase C-terminal domain-containing protein</fullName>
    </submittedName>
</protein>
<feature type="domain" description="UvrD-like helicase C-terminal" evidence="1">
    <location>
        <begin position="843"/>
        <end position="888"/>
    </location>
</feature>
<dbReference type="InterPro" id="IPR027785">
    <property type="entry name" value="UvrD-like_helicase_C"/>
</dbReference>
<keyword evidence="2" id="KW-0547">Nucleotide-binding</keyword>
<keyword evidence="3" id="KW-1185">Reference proteome</keyword>
<dbReference type="InterPro" id="IPR027417">
    <property type="entry name" value="P-loop_NTPase"/>
</dbReference>
<dbReference type="GO" id="GO:0004386">
    <property type="term" value="F:helicase activity"/>
    <property type="evidence" value="ECO:0007669"/>
    <property type="project" value="UniProtKB-KW"/>
</dbReference>
<dbReference type="Pfam" id="PF13538">
    <property type="entry name" value="UvrD_C_2"/>
    <property type="match status" value="1"/>
</dbReference>
<dbReference type="AlphaFoldDB" id="A0A1M5QRU5"/>
<name>A0A1M5QRU5_9FIRM</name>
<evidence type="ECO:0000313" key="3">
    <source>
        <dbReference type="Proteomes" id="UP000243255"/>
    </source>
</evidence>
<proteinExistence type="predicted"/>
<evidence type="ECO:0000313" key="2">
    <source>
        <dbReference type="EMBL" id="SHH16844.1"/>
    </source>
</evidence>
<dbReference type="STRING" id="1121321.SAMN04488530_12334"/>